<comment type="caution">
    <text evidence="2">The sequence shown here is derived from an EMBL/GenBank/DDBJ whole genome shotgun (WGS) entry which is preliminary data.</text>
</comment>
<sequence>GPFPNKFSSLWIPIPSGLVMASRQRSRSPQQGGFSVAGALKSAWAAASVLKSKVHGRLVEPDIPELTQPHAKQAQVAQISQATQRIPAADVEMAALAQSAEPAQPSAPPPAAQQQPQLQPPPQPPLQPVLASCMPAGQDTEEIGVPDPVLTGASEPGIDSELLVHCHGCGRGFADPAGLRAHCLEANDCNGIAWQAAVNAVGCMPGAGMMLWCPACPDDFLGKWTGSVTKASALLRHIASASKAGVRESAPKAHAWFLAAFVNQLLSAPPAASSVFKIGLDWVSPHRAFVVDMPIVADGQDAAQEDDSSERRLQEWVSTSPPLMNIVGPLLAKPGPVAREAIRLELECFQSVPAPAPFGVAGEAGEHAAEAKKQKRKSKKGVISRDTPGYDFYNEDIPMDVFMACEDHTQRTADGVPVLDLLSDDEAVTLL</sequence>
<feature type="region of interest" description="Disordered" evidence="1">
    <location>
        <begin position="96"/>
        <end position="132"/>
    </location>
</feature>
<dbReference type="Proteomes" id="UP001178507">
    <property type="component" value="Unassembled WGS sequence"/>
</dbReference>
<gene>
    <name evidence="2" type="ORF">EVOR1521_LOCUS7256</name>
</gene>
<name>A0AA36I358_9DINO</name>
<organism evidence="2 3">
    <name type="scientific">Effrenium voratum</name>
    <dbReference type="NCBI Taxonomy" id="2562239"/>
    <lineage>
        <taxon>Eukaryota</taxon>
        <taxon>Sar</taxon>
        <taxon>Alveolata</taxon>
        <taxon>Dinophyceae</taxon>
        <taxon>Suessiales</taxon>
        <taxon>Symbiodiniaceae</taxon>
        <taxon>Effrenium</taxon>
    </lineage>
</organism>
<keyword evidence="3" id="KW-1185">Reference proteome</keyword>
<evidence type="ECO:0000313" key="3">
    <source>
        <dbReference type="Proteomes" id="UP001178507"/>
    </source>
</evidence>
<protein>
    <submittedName>
        <fullName evidence="2">Uncharacterized protein</fullName>
    </submittedName>
</protein>
<feature type="compositionally biased region" description="Pro residues" evidence="1">
    <location>
        <begin position="118"/>
        <end position="127"/>
    </location>
</feature>
<dbReference type="AlphaFoldDB" id="A0AA36I358"/>
<proteinExistence type="predicted"/>
<evidence type="ECO:0000256" key="1">
    <source>
        <dbReference type="SAM" id="MobiDB-lite"/>
    </source>
</evidence>
<reference evidence="2" key="1">
    <citation type="submission" date="2023-08" db="EMBL/GenBank/DDBJ databases">
        <authorList>
            <person name="Chen Y."/>
            <person name="Shah S."/>
            <person name="Dougan E. K."/>
            <person name="Thang M."/>
            <person name="Chan C."/>
        </authorList>
    </citation>
    <scope>NUCLEOTIDE SEQUENCE</scope>
</reference>
<dbReference type="EMBL" id="CAUJNA010000574">
    <property type="protein sequence ID" value="CAJ1378858.1"/>
    <property type="molecule type" value="Genomic_DNA"/>
</dbReference>
<accession>A0AA36I358</accession>
<evidence type="ECO:0000313" key="2">
    <source>
        <dbReference type="EMBL" id="CAJ1378858.1"/>
    </source>
</evidence>
<feature type="non-terminal residue" evidence="2">
    <location>
        <position position="1"/>
    </location>
</feature>